<feature type="compositionally biased region" description="Basic and acidic residues" evidence="1">
    <location>
        <begin position="41"/>
        <end position="61"/>
    </location>
</feature>
<evidence type="ECO:0000256" key="1">
    <source>
        <dbReference type="SAM" id="MobiDB-lite"/>
    </source>
</evidence>
<feature type="compositionally biased region" description="Basic residues" evidence="1">
    <location>
        <begin position="292"/>
        <end position="301"/>
    </location>
</feature>
<feature type="region of interest" description="Disordered" evidence="1">
    <location>
        <begin position="539"/>
        <end position="570"/>
    </location>
</feature>
<feature type="region of interest" description="Disordered" evidence="1">
    <location>
        <begin position="1"/>
        <end position="301"/>
    </location>
</feature>
<dbReference type="EMBL" id="CAICTM010000345">
    <property type="protein sequence ID" value="CAB9508412.1"/>
    <property type="molecule type" value="Genomic_DNA"/>
</dbReference>
<evidence type="ECO:0000313" key="2">
    <source>
        <dbReference type="EMBL" id="CAB9508412.1"/>
    </source>
</evidence>
<dbReference type="AlphaFoldDB" id="A0A9N8DSU7"/>
<proteinExistence type="predicted"/>
<gene>
    <name evidence="2" type="ORF">SEMRO_346_G122690.1</name>
</gene>
<dbReference type="Proteomes" id="UP001153069">
    <property type="component" value="Unassembled WGS sequence"/>
</dbReference>
<feature type="compositionally biased region" description="Basic and acidic residues" evidence="1">
    <location>
        <begin position="84"/>
        <end position="101"/>
    </location>
</feature>
<reference evidence="2" key="1">
    <citation type="submission" date="2020-06" db="EMBL/GenBank/DDBJ databases">
        <authorList>
            <consortium name="Plant Systems Biology data submission"/>
        </authorList>
    </citation>
    <scope>NUCLEOTIDE SEQUENCE</scope>
    <source>
        <strain evidence="2">D6</strain>
    </source>
</reference>
<feature type="compositionally biased region" description="Polar residues" evidence="1">
    <location>
        <begin position="352"/>
        <end position="361"/>
    </location>
</feature>
<feature type="compositionally biased region" description="Acidic residues" evidence="1">
    <location>
        <begin position="425"/>
        <end position="436"/>
    </location>
</feature>
<accession>A0A9N8DSU7</accession>
<feature type="compositionally biased region" description="Polar residues" evidence="1">
    <location>
        <begin position="231"/>
        <end position="242"/>
    </location>
</feature>
<protein>
    <submittedName>
        <fullName evidence="2">Uncharacterized protein</fullName>
    </submittedName>
</protein>
<feature type="compositionally biased region" description="Basic residues" evidence="1">
    <location>
        <begin position="254"/>
        <end position="263"/>
    </location>
</feature>
<feature type="compositionally biased region" description="Basic and acidic residues" evidence="1">
    <location>
        <begin position="410"/>
        <end position="424"/>
    </location>
</feature>
<feature type="compositionally biased region" description="Acidic residues" evidence="1">
    <location>
        <begin position="366"/>
        <end position="380"/>
    </location>
</feature>
<feature type="compositionally biased region" description="Polar residues" evidence="1">
    <location>
        <begin position="281"/>
        <end position="291"/>
    </location>
</feature>
<sequence>MIKVPLANMIESPHNATTHSSPAAIPRLRSARNDTPSSMQEQKKEESKKKEEPKKKEESKPRPAAQAPFRRCHTDTPPSKKSSSRSDRKNARSGSHDRSSPDHPNGTPPNERRSRREPRSPATRRGALGDSTTTSTTKSSERRLKAARSLSPKTEKSSTSNRNLMGDRSRSNSPTAQALKILAEDDPKGLPPKMSSTGERRPRRRERDPKVSASTGSPTSPFSSERRLRASRSTSPKNSSPKRGNARSMDNSSGRHHHRHQRSPRQTTTNKNQLVEDEMNMSWSRSGVISQRRQKAAPFRRVHTADEPLAIRRARVRESANKLRHSAGDGSSQMDVSIDEHGSSADLFHSPSAMSLGSVSNILDEGLLDGDDDDDSDSDEDRGGADFNPKRSTRKKAPKKRIDGQGIHMKQLERSLRLQDKMLEELEDGTDVETEDERGNNGRSKNRGPIQTTTDANGNTVKSYLGFSTVAAPKITAPKITAPKLVTEAAASAYQTAAMASEGAAATANYFAKGASDTATSAANVFTRAAASARIFSAAQNNNTTFGPSPRDTPSNRPAAPKKPIQGPTF</sequence>
<feature type="region of interest" description="Disordered" evidence="1">
    <location>
        <begin position="317"/>
        <end position="457"/>
    </location>
</feature>
<feature type="compositionally biased region" description="Polar residues" evidence="1">
    <location>
        <begin position="212"/>
        <end position="223"/>
    </location>
</feature>
<evidence type="ECO:0000313" key="3">
    <source>
        <dbReference type="Proteomes" id="UP001153069"/>
    </source>
</evidence>
<organism evidence="2 3">
    <name type="scientific">Seminavis robusta</name>
    <dbReference type="NCBI Taxonomy" id="568900"/>
    <lineage>
        <taxon>Eukaryota</taxon>
        <taxon>Sar</taxon>
        <taxon>Stramenopiles</taxon>
        <taxon>Ochrophyta</taxon>
        <taxon>Bacillariophyta</taxon>
        <taxon>Bacillariophyceae</taxon>
        <taxon>Bacillariophycidae</taxon>
        <taxon>Naviculales</taxon>
        <taxon>Naviculaceae</taxon>
        <taxon>Seminavis</taxon>
    </lineage>
</organism>
<feature type="compositionally biased region" description="Polar residues" evidence="1">
    <location>
        <begin position="540"/>
        <end position="556"/>
    </location>
</feature>
<feature type="compositionally biased region" description="Basic and acidic residues" evidence="1">
    <location>
        <begin position="110"/>
        <end position="119"/>
    </location>
</feature>
<keyword evidence="3" id="KW-1185">Reference proteome</keyword>
<feature type="compositionally biased region" description="Low complexity" evidence="1">
    <location>
        <begin position="120"/>
        <end position="138"/>
    </location>
</feature>
<name>A0A9N8DSU7_9STRA</name>
<comment type="caution">
    <text evidence="2">The sequence shown here is derived from an EMBL/GenBank/DDBJ whole genome shotgun (WGS) entry which is preliminary data.</text>
</comment>